<protein>
    <submittedName>
        <fullName evidence="2">Rubrerythrin</fullName>
    </submittedName>
</protein>
<dbReference type="GO" id="GO:0016491">
    <property type="term" value="F:oxidoreductase activity"/>
    <property type="evidence" value="ECO:0007669"/>
    <property type="project" value="InterPro"/>
</dbReference>
<accession>A0AA45WTU7</accession>
<organism evidence="2 3">
    <name type="scientific">Anoxynatronum buryatiense</name>
    <dbReference type="NCBI Taxonomy" id="489973"/>
    <lineage>
        <taxon>Bacteria</taxon>
        <taxon>Bacillati</taxon>
        <taxon>Bacillota</taxon>
        <taxon>Clostridia</taxon>
        <taxon>Eubacteriales</taxon>
        <taxon>Clostridiaceae</taxon>
        <taxon>Anoxynatronum</taxon>
    </lineage>
</organism>
<comment type="caution">
    <text evidence="2">The sequence shown here is derived from an EMBL/GenBank/DDBJ whole genome shotgun (WGS) entry which is preliminary data.</text>
</comment>
<name>A0AA45WTU7_9CLOT</name>
<gene>
    <name evidence="2" type="ORF">SAMN06296020_102231</name>
</gene>
<proteinExistence type="predicted"/>
<dbReference type="InterPro" id="IPR012347">
    <property type="entry name" value="Ferritin-like"/>
</dbReference>
<dbReference type="Pfam" id="PF02915">
    <property type="entry name" value="Rubrerythrin"/>
    <property type="match status" value="1"/>
</dbReference>
<dbReference type="AlphaFoldDB" id="A0AA45WTU7"/>
<dbReference type="Proteomes" id="UP001158066">
    <property type="component" value="Unassembled WGS sequence"/>
</dbReference>
<dbReference type="Gene3D" id="1.20.1260.10">
    <property type="match status" value="1"/>
</dbReference>
<dbReference type="InterPro" id="IPR003251">
    <property type="entry name" value="Rr_diiron-bd_dom"/>
</dbReference>
<dbReference type="GO" id="GO:0046872">
    <property type="term" value="F:metal ion binding"/>
    <property type="evidence" value="ECO:0007669"/>
    <property type="project" value="InterPro"/>
</dbReference>
<dbReference type="SUPFAM" id="SSF47240">
    <property type="entry name" value="Ferritin-like"/>
    <property type="match status" value="1"/>
</dbReference>
<keyword evidence="3" id="KW-1185">Reference proteome</keyword>
<reference evidence="2" key="1">
    <citation type="submission" date="2017-05" db="EMBL/GenBank/DDBJ databases">
        <authorList>
            <person name="Varghese N."/>
            <person name="Submissions S."/>
        </authorList>
    </citation>
    <scope>NUCLEOTIDE SEQUENCE</scope>
    <source>
        <strain evidence="2">Su22</strain>
    </source>
</reference>
<dbReference type="InterPro" id="IPR009078">
    <property type="entry name" value="Ferritin-like_SF"/>
</dbReference>
<feature type="domain" description="Rubrerythrin diiron-binding" evidence="1">
    <location>
        <begin position="11"/>
        <end position="148"/>
    </location>
</feature>
<evidence type="ECO:0000259" key="1">
    <source>
        <dbReference type="Pfam" id="PF02915"/>
    </source>
</evidence>
<sequence>MAVEFNAGKLLQVLVRNEAKVAELYTNLAAQMEVGKGANLFQLLAEDEKRHEKIYTELLNRLPAAGVAEVSEEDLAYLESLMENDMFADVDVAMEKIKGKYTKDEALEIAEKVERDGIMYIYELQTLFPDLAPAEMKKILNEERRHLQAVLSRGMVDLVKYLRY</sequence>
<dbReference type="EMBL" id="FXUF01000002">
    <property type="protein sequence ID" value="SMP44771.1"/>
    <property type="molecule type" value="Genomic_DNA"/>
</dbReference>
<evidence type="ECO:0000313" key="2">
    <source>
        <dbReference type="EMBL" id="SMP44771.1"/>
    </source>
</evidence>
<dbReference type="RefSeq" id="WP_283408139.1">
    <property type="nucleotide sequence ID" value="NZ_FXUF01000002.1"/>
</dbReference>
<evidence type="ECO:0000313" key="3">
    <source>
        <dbReference type="Proteomes" id="UP001158066"/>
    </source>
</evidence>